<sequence length="357" mass="39854">MSTQSGITASPELLDSFKNLKSQALIIKVSSDSTQLIPDPNYTSPTESSIESLFTSVHEHISKEFPHPSYIIISNEEDYVFISFIPDVAPIKQKMLYASTKNTLVSSLGSYNFPKNRTFAWTELDELSYSNYKKSVEDISTGPLSKDEEIIKTLNNLQDLNLSSQTSLDHHGFKKELPSIHDTASSSSSADILGKFTPELQQNFDSLKDNTSSFKLVTFNIQGDEIVLNRAETDVRLVDLIPSLTESENKEKPTPLYAVYNYHINKFAFIYSCPSGSPVRERMIYAASKVSLISHLNQILKPSNLSIDKNLEVGDLDELELSQLDIESEVPTPGSVSSTNSNRTGLKFNKPKGPRRR</sequence>
<dbReference type="InterPro" id="IPR028458">
    <property type="entry name" value="Twinfilin"/>
</dbReference>
<evidence type="ECO:0000256" key="7">
    <source>
        <dbReference type="ARBA" id="ARBA00038532"/>
    </source>
</evidence>
<dbReference type="CDD" id="cd11285">
    <property type="entry name" value="ADF_Twf-N_like"/>
    <property type="match status" value="1"/>
</dbReference>
<name>G3AL70_SPAPN</name>
<proteinExistence type="inferred from homology"/>
<dbReference type="STRING" id="619300.G3AL70"/>
<dbReference type="AlphaFoldDB" id="G3AL70"/>
<dbReference type="OMA" id="YLFKHTH"/>
<dbReference type="EMBL" id="GL996501">
    <property type="protein sequence ID" value="EGW33114.1"/>
    <property type="molecule type" value="Genomic_DNA"/>
</dbReference>
<keyword evidence="11" id="KW-1185">Reference proteome</keyword>
<dbReference type="PANTHER" id="PTHR13759">
    <property type="entry name" value="TWINFILIN"/>
    <property type="match status" value="1"/>
</dbReference>
<keyword evidence="6" id="KW-0206">Cytoskeleton</keyword>
<evidence type="ECO:0000256" key="3">
    <source>
        <dbReference type="ARBA" id="ARBA00022490"/>
    </source>
</evidence>
<feature type="domain" description="ADF-H" evidence="9">
    <location>
        <begin position="189"/>
        <end position="329"/>
    </location>
</feature>
<dbReference type="SMART" id="SM00102">
    <property type="entry name" value="ADF"/>
    <property type="match status" value="2"/>
</dbReference>
<dbReference type="GO" id="GO:0030042">
    <property type="term" value="P:actin filament depolymerization"/>
    <property type="evidence" value="ECO:0007669"/>
    <property type="project" value="TreeGrafter"/>
</dbReference>
<comment type="similarity">
    <text evidence="2">Belongs to the actin-binding proteins ADF family. Twinfilin subfamily.</text>
</comment>
<feature type="domain" description="ADF-H" evidence="9">
    <location>
        <begin position="1"/>
        <end position="137"/>
    </location>
</feature>
<evidence type="ECO:0000313" key="10">
    <source>
        <dbReference type="EMBL" id="EGW33114.1"/>
    </source>
</evidence>
<dbReference type="GO" id="GO:0005737">
    <property type="term" value="C:cytoplasm"/>
    <property type="evidence" value="ECO:0007669"/>
    <property type="project" value="TreeGrafter"/>
</dbReference>
<accession>G3AL70</accession>
<keyword evidence="5" id="KW-0009">Actin-binding</keyword>
<comment type="subcellular location">
    <subcellularLocation>
        <location evidence="1">Cytoplasm</location>
        <location evidence="1">Cytoskeleton</location>
    </subcellularLocation>
</comment>
<comment type="subunit">
    <text evidence="7">Interacts with G-actin; ADP-actin form.</text>
</comment>
<dbReference type="GO" id="GO:0003785">
    <property type="term" value="F:actin monomer binding"/>
    <property type="evidence" value="ECO:0007669"/>
    <property type="project" value="TreeGrafter"/>
</dbReference>
<dbReference type="InterPro" id="IPR029006">
    <property type="entry name" value="ADF-H/Gelsolin-like_dom_sf"/>
</dbReference>
<evidence type="ECO:0000256" key="5">
    <source>
        <dbReference type="ARBA" id="ARBA00023203"/>
    </source>
</evidence>
<feature type="compositionally biased region" description="Polar residues" evidence="8">
    <location>
        <begin position="334"/>
        <end position="344"/>
    </location>
</feature>
<organism evidence="11">
    <name type="scientific">Spathaspora passalidarum (strain NRRL Y-27907 / 11-Y1)</name>
    <dbReference type="NCBI Taxonomy" id="619300"/>
    <lineage>
        <taxon>Eukaryota</taxon>
        <taxon>Fungi</taxon>
        <taxon>Dikarya</taxon>
        <taxon>Ascomycota</taxon>
        <taxon>Saccharomycotina</taxon>
        <taxon>Pichiomycetes</taxon>
        <taxon>Debaryomycetaceae</taxon>
        <taxon>Spathaspora</taxon>
    </lineage>
</organism>
<evidence type="ECO:0000256" key="1">
    <source>
        <dbReference type="ARBA" id="ARBA00004245"/>
    </source>
</evidence>
<dbReference type="GO" id="GO:0051016">
    <property type="term" value="P:barbed-end actin filament capping"/>
    <property type="evidence" value="ECO:0007669"/>
    <property type="project" value="TreeGrafter"/>
</dbReference>
<keyword evidence="4" id="KW-0677">Repeat</keyword>
<dbReference type="GO" id="GO:0051015">
    <property type="term" value="F:actin filament binding"/>
    <property type="evidence" value="ECO:0007669"/>
    <property type="project" value="TreeGrafter"/>
</dbReference>
<dbReference type="eggNOG" id="KOG1747">
    <property type="taxonomic scope" value="Eukaryota"/>
</dbReference>
<dbReference type="HOGENOM" id="CLU_031995_0_2_1"/>
<evidence type="ECO:0000259" key="9">
    <source>
        <dbReference type="PROSITE" id="PS51263"/>
    </source>
</evidence>
<dbReference type="GeneID" id="18873401"/>
<dbReference type="RefSeq" id="XP_007374629.1">
    <property type="nucleotide sequence ID" value="XM_007374567.1"/>
</dbReference>
<dbReference type="InterPro" id="IPR002108">
    <property type="entry name" value="ADF-H"/>
</dbReference>
<dbReference type="PROSITE" id="PS51263">
    <property type="entry name" value="ADF_H"/>
    <property type="match status" value="2"/>
</dbReference>
<keyword evidence="3" id="KW-0963">Cytoplasm</keyword>
<dbReference type="PANTHER" id="PTHR13759:SF1">
    <property type="entry name" value="TWINFILIN"/>
    <property type="match status" value="1"/>
</dbReference>
<dbReference type="Gene3D" id="3.40.20.10">
    <property type="entry name" value="Severin"/>
    <property type="match status" value="2"/>
</dbReference>
<gene>
    <name evidence="10" type="ORF">SPAPADRAFT_60426</name>
</gene>
<dbReference type="KEGG" id="spaa:SPAPADRAFT_60426"/>
<dbReference type="InParanoid" id="G3AL70"/>
<dbReference type="Pfam" id="PF00241">
    <property type="entry name" value="Cofilin_ADF"/>
    <property type="match status" value="2"/>
</dbReference>
<dbReference type="FunCoup" id="G3AL70">
    <property type="interactions" value="407"/>
</dbReference>
<evidence type="ECO:0000256" key="6">
    <source>
        <dbReference type="ARBA" id="ARBA00023212"/>
    </source>
</evidence>
<reference evidence="10 11" key="1">
    <citation type="journal article" date="2011" name="Proc. Natl. Acad. Sci. U.S.A.">
        <title>Comparative genomics of xylose-fermenting fungi for enhanced biofuel production.</title>
        <authorList>
            <person name="Wohlbach D.J."/>
            <person name="Kuo A."/>
            <person name="Sato T.K."/>
            <person name="Potts K.M."/>
            <person name="Salamov A.A."/>
            <person name="LaButti K.M."/>
            <person name="Sun H."/>
            <person name="Clum A."/>
            <person name="Pangilinan J.L."/>
            <person name="Lindquist E.A."/>
            <person name="Lucas S."/>
            <person name="Lapidus A."/>
            <person name="Jin M."/>
            <person name="Gunawan C."/>
            <person name="Balan V."/>
            <person name="Dale B.E."/>
            <person name="Jeffries T.W."/>
            <person name="Zinkel R."/>
            <person name="Barry K.W."/>
            <person name="Grigoriev I.V."/>
            <person name="Gasch A.P."/>
        </authorList>
    </citation>
    <scope>NUCLEOTIDE SEQUENCE [LARGE SCALE GENOMIC DNA]</scope>
    <source>
        <strain evidence="11">NRRL Y-27907 / 11-Y1</strain>
    </source>
</reference>
<protein>
    <recommendedName>
        <fullName evidence="9">ADF-H domain-containing protein</fullName>
    </recommendedName>
</protein>
<dbReference type="SUPFAM" id="SSF55753">
    <property type="entry name" value="Actin depolymerizing proteins"/>
    <property type="match status" value="2"/>
</dbReference>
<dbReference type="OrthoDB" id="8062037at2759"/>
<feature type="region of interest" description="Disordered" evidence="8">
    <location>
        <begin position="327"/>
        <end position="357"/>
    </location>
</feature>
<dbReference type="Proteomes" id="UP000000709">
    <property type="component" value="Unassembled WGS sequence"/>
</dbReference>
<evidence type="ECO:0000256" key="4">
    <source>
        <dbReference type="ARBA" id="ARBA00022737"/>
    </source>
</evidence>
<dbReference type="GO" id="GO:0005884">
    <property type="term" value="C:actin filament"/>
    <property type="evidence" value="ECO:0007669"/>
    <property type="project" value="TreeGrafter"/>
</dbReference>
<evidence type="ECO:0000256" key="8">
    <source>
        <dbReference type="SAM" id="MobiDB-lite"/>
    </source>
</evidence>
<evidence type="ECO:0000256" key="2">
    <source>
        <dbReference type="ARBA" id="ARBA00009557"/>
    </source>
</evidence>
<evidence type="ECO:0000313" key="11">
    <source>
        <dbReference type="Proteomes" id="UP000000709"/>
    </source>
</evidence>